<feature type="region of interest" description="Disordered" evidence="1">
    <location>
        <begin position="313"/>
        <end position="345"/>
    </location>
</feature>
<evidence type="ECO:0000313" key="4">
    <source>
        <dbReference type="EMBL" id="MCV6823295.1"/>
    </source>
</evidence>
<evidence type="ECO:0000256" key="1">
    <source>
        <dbReference type="SAM" id="MobiDB-lite"/>
    </source>
</evidence>
<gene>
    <name evidence="4" type="ORF">OH136_01895</name>
</gene>
<feature type="region of interest" description="Disordered" evidence="1">
    <location>
        <begin position="159"/>
        <end position="187"/>
    </location>
</feature>
<evidence type="ECO:0000313" key="5">
    <source>
        <dbReference type="Proteomes" id="UP001208041"/>
    </source>
</evidence>
<feature type="compositionally biased region" description="Acidic residues" evidence="1">
    <location>
        <begin position="107"/>
        <end position="133"/>
    </location>
</feature>
<sequence>MRLVCPNCEAQYEVEARLIPDEGRDVQCSSCGDTWFQKSQAMLDEEAAEAQADTTEIAEDSPAEAHENIAEIDGIIEDEPADAAEDDATADIDESFFDKSPSNAEETALEDDEVANFYEEVEEEEPTEPEEEASASAELERPELDAAVLDVLRQEAELETRAREEEGTANLDIQTDMGLEEQEAPAERDVAEAIASLPEIEAAEPADDVAASRSGLLPDIDEINSTLRAESDRKTTETADSDEEAANRSGFNYGFSIVIMLVGILFGVYVLAPQLGQSVPAIDGTLKVYVRTVDAGRVQLDQAMEAVIRKLKEEPEVTLGAEPEADSSTENTEATESSDAAPASE</sequence>
<dbReference type="Pfam" id="PF13717">
    <property type="entry name" value="Zn_ribbon_4"/>
    <property type="match status" value="1"/>
</dbReference>
<accession>A0AAE3IY69</accession>
<feature type="region of interest" description="Disordered" evidence="1">
    <location>
        <begin position="95"/>
        <end position="145"/>
    </location>
</feature>
<feature type="domain" description="Zinc finger/thioredoxin putative" evidence="3">
    <location>
        <begin position="1"/>
        <end position="36"/>
    </location>
</feature>
<feature type="transmembrane region" description="Helical" evidence="2">
    <location>
        <begin position="253"/>
        <end position="272"/>
    </location>
</feature>
<feature type="region of interest" description="Disordered" evidence="1">
    <location>
        <begin position="221"/>
        <end position="244"/>
    </location>
</feature>
<dbReference type="RefSeq" id="WP_263952135.1">
    <property type="nucleotide sequence ID" value="NZ_JAOYFC010000001.1"/>
</dbReference>
<dbReference type="AlphaFoldDB" id="A0AAE3IY69"/>
<dbReference type="EMBL" id="JAOYFC010000001">
    <property type="protein sequence ID" value="MCV6823295.1"/>
    <property type="molecule type" value="Genomic_DNA"/>
</dbReference>
<feature type="compositionally biased region" description="Low complexity" evidence="1">
    <location>
        <begin position="326"/>
        <end position="345"/>
    </location>
</feature>
<keyword evidence="2" id="KW-0472">Membrane</keyword>
<dbReference type="NCBIfam" id="TIGR02098">
    <property type="entry name" value="MJ0042_CXXC"/>
    <property type="match status" value="1"/>
</dbReference>
<protein>
    <submittedName>
        <fullName evidence="4">Zinc-ribbon domain-containing protein</fullName>
    </submittedName>
</protein>
<reference evidence="4" key="1">
    <citation type="submission" date="2022-10" db="EMBL/GenBank/DDBJ databases">
        <authorList>
            <person name="Yue Y."/>
        </authorList>
    </citation>
    <scope>NUCLEOTIDE SEQUENCE</scope>
    <source>
        <strain evidence="4">Z654</strain>
    </source>
</reference>
<keyword evidence="2" id="KW-0812">Transmembrane</keyword>
<organism evidence="4 5">
    <name type="scientific">Halocynthiibacter halioticoli</name>
    <dbReference type="NCBI Taxonomy" id="2986804"/>
    <lineage>
        <taxon>Bacteria</taxon>
        <taxon>Pseudomonadati</taxon>
        <taxon>Pseudomonadota</taxon>
        <taxon>Alphaproteobacteria</taxon>
        <taxon>Rhodobacterales</taxon>
        <taxon>Paracoccaceae</taxon>
        <taxon>Halocynthiibacter</taxon>
    </lineage>
</organism>
<comment type="caution">
    <text evidence="4">The sequence shown here is derived from an EMBL/GenBank/DDBJ whole genome shotgun (WGS) entry which is preliminary data.</text>
</comment>
<evidence type="ECO:0000259" key="3">
    <source>
        <dbReference type="Pfam" id="PF13717"/>
    </source>
</evidence>
<dbReference type="InterPro" id="IPR011723">
    <property type="entry name" value="Znf/thioredoxin_put"/>
</dbReference>
<dbReference type="Proteomes" id="UP001208041">
    <property type="component" value="Unassembled WGS sequence"/>
</dbReference>
<evidence type="ECO:0000256" key="2">
    <source>
        <dbReference type="SAM" id="Phobius"/>
    </source>
</evidence>
<keyword evidence="2" id="KW-1133">Transmembrane helix</keyword>
<keyword evidence="5" id="KW-1185">Reference proteome</keyword>
<name>A0AAE3IY69_9RHOB</name>
<proteinExistence type="predicted"/>